<evidence type="ECO:0000313" key="3">
    <source>
        <dbReference type="Proteomes" id="UP000241074"/>
    </source>
</evidence>
<keyword evidence="3" id="KW-1185">Reference proteome</keyword>
<dbReference type="EMBL" id="CP027860">
    <property type="protein sequence ID" value="AVP96809.1"/>
    <property type="molecule type" value="Genomic_DNA"/>
</dbReference>
<keyword evidence="1" id="KW-0472">Membrane</keyword>
<accession>A0A2P1PPN9</accession>
<reference evidence="2 3" key="1">
    <citation type="submission" date="2018-03" db="EMBL/GenBank/DDBJ databases">
        <title>Ahniella affigens gen. nov., sp. nov., a gammaproteobacterium isolated from sandy soil near a stream.</title>
        <authorList>
            <person name="Ko Y."/>
            <person name="Kim J.-H."/>
        </authorList>
    </citation>
    <scope>NUCLEOTIDE SEQUENCE [LARGE SCALE GENOMIC DNA]</scope>
    <source>
        <strain evidence="2 3">D13</strain>
    </source>
</reference>
<reference evidence="2 3" key="2">
    <citation type="submission" date="2018-03" db="EMBL/GenBank/DDBJ databases">
        <authorList>
            <person name="Keele B.F."/>
        </authorList>
    </citation>
    <scope>NUCLEOTIDE SEQUENCE [LARGE SCALE GENOMIC DNA]</scope>
    <source>
        <strain evidence="2 3">D13</strain>
    </source>
</reference>
<feature type="transmembrane region" description="Helical" evidence="1">
    <location>
        <begin position="7"/>
        <end position="29"/>
    </location>
</feature>
<keyword evidence="1" id="KW-1133">Transmembrane helix</keyword>
<organism evidence="2 3">
    <name type="scientific">Ahniella affigens</name>
    <dbReference type="NCBI Taxonomy" id="2021234"/>
    <lineage>
        <taxon>Bacteria</taxon>
        <taxon>Pseudomonadati</taxon>
        <taxon>Pseudomonadota</taxon>
        <taxon>Gammaproteobacteria</taxon>
        <taxon>Lysobacterales</taxon>
        <taxon>Rhodanobacteraceae</taxon>
        <taxon>Ahniella</taxon>
    </lineage>
</organism>
<dbReference type="RefSeq" id="WP_106890735.1">
    <property type="nucleotide sequence ID" value="NZ_CP027860.1"/>
</dbReference>
<feature type="transmembrane region" description="Helical" evidence="1">
    <location>
        <begin position="78"/>
        <end position="98"/>
    </location>
</feature>
<dbReference type="AlphaFoldDB" id="A0A2P1PPN9"/>
<protein>
    <submittedName>
        <fullName evidence="2">Uncharacterized protein</fullName>
    </submittedName>
</protein>
<keyword evidence="1" id="KW-0812">Transmembrane</keyword>
<feature type="transmembrane region" description="Helical" evidence="1">
    <location>
        <begin position="49"/>
        <end position="71"/>
    </location>
</feature>
<dbReference type="KEGG" id="xba:C7S18_06160"/>
<sequence>MNREPIFVITALALTAVGVWSLCMVGVMLHYGSFVIDRPYNPLGAEAQIGVFLGFRYALPGLLLLTVVGWVKRKGLPRVLVLAPIVVTLAACVYFGYLRVLVASAVPP</sequence>
<proteinExistence type="predicted"/>
<evidence type="ECO:0000313" key="2">
    <source>
        <dbReference type="EMBL" id="AVP96809.1"/>
    </source>
</evidence>
<evidence type="ECO:0000256" key="1">
    <source>
        <dbReference type="SAM" id="Phobius"/>
    </source>
</evidence>
<gene>
    <name evidence="2" type="ORF">C7S18_06160</name>
</gene>
<name>A0A2P1PPN9_9GAMM</name>
<dbReference type="Proteomes" id="UP000241074">
    <property type="component" value="Chromosome"/>
</dbReference>